<evidence type="ECO:0000256" key="1">
    <source>
        <dbReference type="SAM" id="MobiDB-lite"/>
    </source>
</evidence>
<evidence type="ECO:0000313" key="4">
    <source>
        <dbReference type="Proteomes" id="UP000529946"/>
    </source>
</evidence>
<dbReference type="AlphaFoldDB" id="A0A7W6NQU7"/>
<feature type="region of interest" description="Disordered" evidence="1">
    <location>
        <begin position="118"/>
        <end position="162"/>
    </location>
</feature>
<proteinExistence type="predicted"/>
<gene>
    <name evidence="3" type="ORF">GGR12_003206</name>
</gene>
<feature type="region of interest" description="Disordered" evidence="1">
    <location>
        <begin position="24"/>
        <end position="75"/>
    </location>
</feature>
<keyword evidence="4" id="KW-1185">Reference proteome</keyword>
<evidence type="ECO:0008006" key="5">
    <source>
        <dbReference type="Google" id="ProtNLM"/>
    </source>
</evidence>
<dbReference type="Proteomes" id="UP000529946">
    <property type="component" value="Unassembled WGS sequence"/>
</dbReference>
<comment type="caution">
    <text evidence="3">The sequence shown here is derived from an EMBL/GenBank/DDBJ whole genome shotgun (WGS) entry which is preliminary data.</text>
</comment>
<dbReference type="EMBL" id="JACIDM010000003">
    <property type="protein sequence ID" value="MBB4084318.1"/>
    <property type="molecule type" value="Genomic_DNA"/>
</dbReference>
<sequence length="162" mass="15773">MRKTALLTGVAGLFLMTAPAFAQDSTAPQTPAPAAAPAAEQPQSLTLQPGATVRGADGSELGKLEGVRQTEAGQELTVRGADGALRGVPVAGISQQGADVAVAWNNSQYLAAPAIPGAAPAAAEPANPAEPATPADPAEPATSPSAAEPPAAGEAKPDEPGA</sequence>
<feature type="compositionally biased region" description="Low complexity" evidence="1">
    <location>
        <begin position="118"/>
        <end position="154"/>
    </location>
</feature>
<evidence type="ECO:0000256" key="2">
    <source>
        <dbReference type="SAM" id="SignalP"/>
    </source>
</evidence>
<evidence type="ECO:0000313" key="3">
    <source>
        <dbReference type="EMBL" id="MBB4084318.1"/>
    </source>
</evidence>
<feature type="compositionally biased region" description="Low complexity" evidence="1">
    <location>
        <begin position="26"/>
        <end position="43"/>
    </location>
</feature>
<protein>
    <recommendedName>
        <fullName evidence="5">Superoxide dismutase</fullName>
    </recommendedName>
</protein>
<organism evidence="3 4">
    <name type="scientific">Brevundimonas lenta</name>
    <dbReference type="NCBI Taxonomy" id="424796"/>
    <lineage>
        <taxon>Bacteria</taxon>
        <taxon>Pseudomonadati</taxon>
        <taxon>Pseudomonadota</taxon>
        <taxon>Alphaproteobacteria</taxon>
        <taxon>Caulobacterales</taxon>
        <taxon>Caulobacteraceae</taxon>
        <taxon>Brevundimonas</taxon>
    </lineage>
</organism>
<reference evidence="3 4" key="1">
    <citation type="submission" date="2020-08" db="EMBL/GenBank/DDBJ databases">
        <title>Genomic Encyclopedia of Type Strains, Phase IV (KMG-IV): sequencing the most valuable type-strain genomes for metagenomic binning, comparative biology and taxonomic classification.</title>
        <authorList>
            <person name="Goeker M."/>
        </authorList>
    </citation>
    <scope>NUCLEOTIDE SEQUENCE [LARGE SCALE GENOMIC DNA]</scope>
    <source>
        <strain evidence="3 4">DSM 23960</strain>
    </source>
</reference>
<dbReference type="RefSeq" id="WP_221212422.1">
    <property type="nucleotide sequence ID" value="NZ_BAAAER010000003.1"/>
</dbReference>
<feature type="signal peptide" evidence="2">
    <location>
        <begin position="1"/>
        <end position="22"/>
    </location>
</feature>
<feature type="chain" id="PRO_5031472931" description="Superoxide dismutase" evidence="2">
    <location>
        <begin position="23"/>
        <end position="162"/>
    </location>
</feature>
<keyword evidence="2" id="KW-0732">Signal</keyword>
<name>A0A7W6NQU7_9CAUL</name>
<accession>A0A7W6NQU7</accession>